<gene>
    <name evidence="1" type="ORF">A3J65_02640</name>
</gene>
<accession>A0A1G1YEF0</accession>
<organism evidence="1 2">
    <name type="scientific">Candidatus Buchananbacteria bacterium RIFCSPHIGHO2_02_FULL_45_11b</name>
    <dbReference type="NCBI Taxonomy" id="1797541"/>
    <lineage>
        <taxon>Bacteria</taxon>
        <taxon>Candidatus Buchananiibacteriota</taxon>
    </lineage>
</organism>
<comment type="caution">
    <text evidence="1">The sequence shown here is derived from an EMBL/GenBank/DDBJ whole genome shotgun (WGS) entry which is preliminary data.</text>
</comment>
<evidence type="ECO:0000313" key="1">
    <source>
        <dbReference type="EMBL" id="OGY50748.1"/>
    </source>
</evidence>
<protein>
    <submittedName>
        <fullName evidence="1">Uncharacterized protein</fullName>
    </submittedName>
</protein>
<evidence type="ECO:0000313" key="2">
    <source>
        <dbReference type="Proteomes" id="UP000178501"/>
    </source>
</evidence>
<dbReference type="Proteomes" id="UP000178501">
    <property type="component" value="Unassembled WGS sequence"/>
</dbReference>
<proteinExistence type="predicted"/>
<dbReference type="AlphaFoldDB" id="A0A1G1YEF0"/>
<dbReference type="EMBL" id="MHIK01000055">
    <property type="protein sequence ID" value="OGY50748.1"/>
    <property type="molecule type" value="Genomic_DNA"/>
</dbReference>
<name>A0A1G1YEF0_9BACT</name>
<reference evidence="1 2" key="1">
    <citation type="journal article" date="2016" name="Nat. Commun.">
        <title>Thousands of microbial genomes shed light on interconnected biogeochemical processes in an aquifer system.</title>
        <authorList>
            <person name="Anantharaman K."/>
            <person name="Brown C.T."/>
            <person name="Hug L.A."/>
            <person name="Sharon I."/>
            <person name="Castelle C.J."/>
            <person name="Probst A.J."/>
            <person name="Thomas B.C."/>
            <person name="Singh A."/>
            <person name="Wilkins M.J."/>
            <person name="Karaoz U."/>
            <person name="Brodie E.L."/>
            <person name="Williams K.H."/>
            <person name="Hubbard S.S."/>
            <person name="Banfield J.F."/>
        </authorList>
    </citation>
    <scope>NUCLEOTIDE SEQUENCE [LARGE SCALE GENOMIC DNA]</scope>
</reference>
<sequence>MDIEKAKTLLDGNEGNLNEKNTLLRGLQILAKYLDDMDHGFSSDEEIWVDGFEETIGQMTKEEVILMAKLGWSYDEDSDIWTHY</sequence>